<dbReference type="EMBL" id="JXYQ01000021">
    <property type="protein sequence ID" value="KJA11064.1"/>
    <property type="molecule type" value="Genomic_DNA"/>
</dbReference>
<name>A0A0D7KAM9_9BURK</name>
<dbReference type="STRING" id="80878.RP29_07730"/>
<dbReference type="InterPro" id="IPR002711">
    <property type="entry name" value="HNH"/>
</dbReference>
<accession>A0A0D7KAM9</accession>
<evidence type="ECO:0000313" key="3">
    <source>
        <dbReference type="Proteomes" id="UP000032566"/>
    </source>
</evidence>
<reference evidence="2 3" key="1">
    <citation type="submission" date="2014-12" db="EMBL/GenBank/DDBJ databases">
        <title>Isolation of bacteria from lake water.</title>
        <authorList>
            <person name="Sheng K.-Y."/>
            <person name="Chin P.-S."/>
            <person name="Chan K.-G."/>
            <person name="Tan G.S."/>
        </authorList>
    </citation>
    <scope>NUCLEOTIDE SEQUENCE [LARGE SCALE GENOMIC DNA]</scope>
    <source>
        <strain evidence="2 3">KY4</strain>
    </source>
</reference>
<proteinExistence type="predicted"/>
<protein>
    <recommendedName>
        <fullName evidence="1">HNH nuclease domain-containing protein</fullName>
    </recommendedName>
</protein>
<dbReference type="Pfam" id="PF01844">
    <property type="entry name" value="HNH"/>
    <property type="match status" value="1"/>
</dbReference>
<dbReference type="OrthoDB" id="9802640at2"/>
<dbReference type="CDD" id="cd00085">
    <property type="entry name" value="HNHc"/>
    <property type="match status" value="1"/>
</dbReference>
<comment type="caution">
    <text evidence="2">The sequence shown here is derived from an EMBL/GenBank/DDBJ whole genome shotgun (WGS) entry which is preliminary data.</text>
</comment>
<dbReference type="Proteomes" id="UP000032566">
    <property type="component" value="Unassembled WGS sequence"/>
</dbReference>
<dbReference type="InterPro" id="IPR003615">
    <property type="entry name" value="HNH_nuc"/>
</dbReference>
<dbReference type="SMART" id="SM00507">
    <property type="entry name" value="HNHc"/>
    <property type="match status" value="1"/>
</dbReference>
<evidence type="ECO:0000259" key="1">
    <source>
        <dbReference type="SMART" id="SM00507"/>
    </source>
</evidence>
<gene>
    <name evidence="2" type="ORF">RP29_07730</name>
</gene>
<keyword evidence="3" id="KW-1185">Reference proteome</keyword>
<dbReference type="RefSeq" id="WP_044397123.1">
    <property type="nucleotide sequence ID" value="NZ_JXYQ01000021.1"/>
</dbReference>
<dbReference type="AlphaFoldDB" id="A0A0D7KAM9"/>
<sequence>MTSRTLVLNAIQSFLDGTRPTAFRDSKFWFVLGPNGEMLPAKAIWSLVTGIRGADFNTKDAVNGLSSLEFSVIDIRHSRPATSLDDAVVSSLKLPASERQNRLANAPKTPAKVLVVSEQFVRNPDVVAEVLLRAGKHCERCGSLAPFSRRRDGSPYLEVHHKRPLSKGGDDTVENAVALCPNCHRFEHHG</sequence>
<dbReference type="PATRIC" id="fig|80878.5.peg.1057"/>
<dbReference type="GO" id="GO:0004519">
    <property type="term" value="F:endonuclease activity"/>
    <property type="evidence" value="ECO:0007669"/>
    <property type="project" value="InterPro"/>
</dbReference>
<evidence type="ECO:0000313" key="2">
    <source>
        <dbReference type="EMBL" id="KJA11064.1"/>
    </source>
</evidence>
<organism evidence="2 3">
    <name type="scientific">Acidovorax temperans</name>
    <dbReference type="NCBI Taxonomy" id="80878"/>
    <lineage>
        <taxon>Bacteria</taxon>
        <taxon>Pseudomonadati</taxon>
        <taxon>Pseudomonadota</taxon>
        <taxon>Betaproteobacteria</taxon>
        <taxon>Burkholderiales</taxon>
        <taxon>Comamonadaceae</taxon>
        <taxon>Acidovorax</taxon>
    </lineage>
</organism>
<dbReference type="Gene3D" id="1.10.30.50">
    <property type="match status" value="1"/>
</dbReference>
<feature type="domain" description="HNH nuclease" evidence="1">
    <location>
        <begin position="126"/>
        <end position="185"/>
    </location>
</feature>
<dbReference type="GO" id="GO:0008270">
    <property type="term" value="F:zinc ion binding"/>
    <property type="evidence" value="ECO:0007669"/>
    <property type="project" value="InterPro"/>
</dbReference>
<dbReference type="GO" id="GO:0003676">
    <property type="term" value="F:nucleic acid binding"/>
    <property type="evidence" value="ECO:0007669"/>
    <property type="project" value="InterPro"/>
</dbReference>